<gene>
    <name evidence="1" type="ORF">XENOCAPTIV_010498</name>
</gene>
<protein>
    <submittedName>
        <fullName evidence="1">Uncharacterized protein</fullName>
    </submittedName>
</protein>
<proteinExistence type="predicted"/>
<dbReference type="EMBL" id="JAHRIN010019098">
    <property type="protein sequence ID" value="MEQ2198279.1"/>
    <property type="molecule type" value="Genomic_DNA"/>
</dbReference>
<reference evidence="1 2" key="1">
    <citation type="submission" date="2021-06" db="EMBL/GenBank/DDBJ databases">
        <authorList>
            <person name="Palmer J.M."/>
        </authorList>
    </citation>
    <scope>NUCLEOTIDE SEQUENCE [LARGE SCALE GENOMIC DNA]</scope>
    <source>
        <strain evidence="1 2">XC_2019</strain>
        <tissue evidence="1">Muscle</tissue>
    </source>
</reference>
<accession>A0ABV0QR52</accession>
<organism evidence="1 2">
    <name type="scientific">Xenoophorus captivus</name>
    <dbReference type="NCBI Taxonomy" id="1517983"/>
    <lineage>
        <taxon>Eukaryota</taxon>
        <taxon>Metazoa</taxon>
        <taxon>Chordata</taxon>
        <taxon>Craniata</taxon>
        <taxon>Vertebrata</taxon>
        <taxon>Euteleostomi</taxon>
        <taxon>Actinopterygii</taxon>
        <taxon>Neopterygii</taxon>
        <taxon>Teleostei</taxon>
        <taxon>Neoteleostei</taxon>
        <taxon>Acanthomorphata</taxon>
        <taxon>Ovalentaria</taxon>
        <taxon>Atherinomorphae</taxon>
        <taxon>Cyprinodontiformes</taxon>
        <taxon>Goodeidae</taxon>
        <taxon>Xenoophorus</taxon>
    </lineage>
</organism>
<evidence type="ECO:0000313" key="1">
    <source>
        <dbReference type="EMBL" id="MEQ2198279.1"/>
    </source>
</evidence>
<dbReference type="Proteomes" id="UP001434883">
    <property type="component" value="Unassembled WGS sequence"/>
</dbReference>
<name>A0ABV0QR52_9TELE</name>
<sequence length="103" mass="11881">MALLPSGQTYNWYFNNADQITNITYDAKFYGFKSPDSFHIIDGRNGSSTALSFSANNNGDWFFNKTIKDLFYLSKTLSLFHLYDLLTSGPQMLHDNFDPFTHF</sequence>
<evidence type="ECO:0000313" key="2">
    <source>
        <dbReference type="Proteomes" id="UP001434883"/>
    </source>
</evidence>
<comment type="caution">
    <text evidence="1">The sequence shown here is derived from an EMBL/GenBank/DDBJ whole genome shotgun (WGS) entry which is preliminary data.</text>
</comment>
<keyword evidence="2" id="KW-1185">Reference proteome</keyword>